<dbReference type="AlphaFoldDB" id="A0A1I0RE01"/>
<evidence type="ECO:0000313" key="8">
    <source>
        <dbReference type="Proteomes" id="UP000199701"/>
    </source>
</evidence>
<feature type="transmembrane region" description="Helical" evidence="5">
    <location>
        <begin position="377"/>
        <end position="398"/>
    </location>
</feature>
<dbReference type="EMBL" id="FOJI01000014">
    <property type="protein sequence ID" value="SEW39108.1"/>
    <property type="molecule type" value="Genomic_DNA"/>
</dbReference>
<feature type="transmembrane region" description="Helical" evidence="5">
    <location>
        <begin position="282"/>
        <end position="307"/>
    </location>
</feature>
<sequence length="425" mass="47114">MKKFLVVLQYELKNYFKNKSYMISTIFLIALVGIGMFLPRFFDMSGILGTPQKTESAQNVNESDKSKSAQDAKELKNMIIYDKTGSLNDLTLLNSVFSDVKWQIATNENDVKNSVKEDKSEAGFVVNSLTSYDYYIYDKSMSDSNTYSFNGIMTTINQINYCAANGLDYSTVVTAFNPTISSNEQILGKDMTQNFWYCYILVIVIFMAIIIYGIMIATSVTQEKSNRTIELLITSTNPNSLLFGKVIAGAIASLGQVGLILCVAVFSYRFNQAAWGNKLDMILAIPNSVLITFGMFGIGGFLFYAFIYGAMGALVSKTEDINKSAGSVQMIIMIVYFVVLVQLSNINGIVIKIASFLPFSSYSAMFARVAMGTVAPWEIAVSFLILVVSIVLVGMFGAKIYRMGTLRYGNPIKLSNAIKYLKHNK</sequence>
<evidence type="ECO:0000256" key="2">
    <source>
        <dbReference type="ARBA" id="ARBA00022692"/>
    </source>
</evidence>
<comment type="subcellular location">
    <subcellularLocation>
        <location evidence="1">Membrane</location>
        <topology evidence="1">Multi-pass membrane protein</topology>
    </subcellularLocation>
</comment>
<proteinExistence type="predicted"/>
<dbReference type="PANTHER" id="PTHR43471:SF3">
    <property type="entry name" value="ABC TRANSPORTER PERMEASE PROTEIN NATB"/>
    <property type="match status" value="1"/>
</dbReference>
<keyword evidence="8" id="KW-1185">Reference proteome</keyword>
<feature type="transmembrane region" description="Helical" evidence="5">
    <location>
        <begin position="20"/>
        <end position="38"/>
    </location>
</feature>
<dbReference type="Pfam" id="PF12698">
    <property type="entry name" value="ABC2_membrane_3"/>
    <property type="match status" value="1"/>
</dbReference>
<feature type="transmembrane region" description="Helical" evidence="5">
    <location>
        <begin position="246"/>
        <end position="270"/>
    </location>
</feature>
<dbReference type="GO" id="GO:0140359">
    <property type="term" value="F:ABC-type transporter activity"/>
    <property type="evidence" value="ECO:0007669"/>
    <property type="project" value="InterPro"/>
</dbReference>
<evidence type="ECO:0000256" key="3">
    <source>
        <dbReference type="ARBA" id="ARBA00022989"/>
    </source>
</evidence>
<accession>A0A1I0RE01</accession>
<reference evidence="7 8" key="1">
    <citation type="submission" date="2016-10" db="EMBL/GenBank/DDBJ databases">
        <authorList>
            <person name="de Groot N.N."/>
        </authorList>
    </citation>
    <scope>NUCLEOTIDE SEQUENCE [LARGE SCALE GENOMIC DNA]</scope>
    <source>
        <strain evidence="7 8">DSM 9179</strain>
    </source>
</reference>
<feature type="transmembrane region" description="Helical" evidence="5">
    <location>
        <begin position="196"/>
        <end position="217"/>
    </location>
</feature>
<dbReference type="STRING" id="99656.SAMN05421659_11498"/>
<dbReference type="Proteomes" id="UP000199701">
    <property type="component" value="Unassembled WGS sequence"/>
</dbReference>
<feature type="transmembrane region" description="Helical" evidence="5">
    <location>
        <begin position="353"/>
        <end position="371"/>
    </location>
</feature>
<evidence type="ECO:0000256" key="4">
    <source>
        <dbReference type="ARBA" id="ARBA00023136"/>
    </source>
</evidence>
<evidence type="ECO:0000259" key="6">
    <source>
        <dbReference type="Pfam" id="PF12698"/>
    </source>
</evidence>
<evidence type="ECO:0000256" key="1">
    <source>
        <dbReference type="ARBA" id="ARBA00004141"/>
    </source>
</evidence>
<evidence type="ECO:0000256" key="5">
    <source>
        <dbReference type="SAM" id="Phobius"/>
    </source>
</evidence>
<keyword evidence="4 5" id="KW-0472">Membrane</keyword>
<evidence type="ECO:0000313" key="7">
    <source>
        <dbReference type="EMBL" id="SEW39108.1"/>
    </source>
</evidence>
<dbReference type="GO" id="GO:0016020">
    <property type="term" value="C:membrane"/>
    <property type="evidence" value="ECO:0007669"/>
    <property type="project" value="UniProtKB-SubCell"/>
</dbReference>
<dbReference type="OrthoDB" id="9768837at2"/>
<feature type="domain" description="ABC-2 type transporter transmembrane" evidence="6">
    <location>
        <begin position="19"/>
        <end position="398"/>
    </location>
</feature>
<gene>
    <name evidence="7" type="ORF">SAMN05421659_11498</name>
</gene>
<dbReference type="InterPro" id="IPR013525">
    <property type="entry name" value="ABC2_TM"/>
</dbReference>
<organism evidence="7 8">
    <name type="scientific">[Clostridium] fimetarium</name>
    <dbReference type="NCBI Taxonomy" id="99656"/>
    <lineage>
        <taxon>Bacteria</taxon>
        <taxon>Bacillati</taxon>
        <taxon>Bacillota</taxon>
        <taxon>Clostridia</taxon>
        <taxon>Lachnospirales</taxon>
        <taxon>Lachnospiraceae</taxon>
    </lineage>
</organism>
<keyword evidence="2 5" id="KW-0812">Transmembrane</keyword>
<dbReference type="RefSeq" id="WP_092456001.1">
    <property type="nucleotide sequence ID" value="NZ_FOJI01000014.1"/>
</dbReference>
<name>A0A1I0RE01_9FIRM</name>
<dbReference type="PANTHER" id="PTHR43471">
    <property type="entry name" value="ABC TRANSPORTER PERMEASE"/>
    <property type="match status" value="1"/>
</dbReference>
<keyword evidence="3 5" id="KW-1133">Transmembrane helix</keyword>
<protein>
    <submittedName>
        <fullName evidence="7">ABC-2 type transport system permease protein</fullName>
    </submittedName>
</protein>
<feature type="transmembrane region" description="Helical" evidence="5">
    <location>
        <begin position="327"/>
        <end position="346"/>
    </location>
</feature>